<proteinExistence type="inferred from homology"/>
<dbReference type="InterPro" id="IPR040777">
    <property type="entry name" value="DUF5591"/>
</dbReference>
<evidence type="ECO:0000313" key="5">
    <source>
        <dbReference type="EMBL" id="KYC52392.1"/>
    </source>
</evidence>
<dbReference type="EC" id="2.6.1.97" evidence="5"/>
<dbReference type="Pfam" id="PF17884">
    <property type="entry name" value="DUF5591"/>
    <property type="match status" value="1"/>
</dbReference>
<feature type="domain" description="PUA" evidence="3">
    <location>
        <begin position="472"/>
        <end position="525"/>
    </location>
</feature>
<name>A0A150J5B5_9EURY</name>
<dbReference type="Gene3D" id="2.30.130.10">
    <property type="entry name" value="PUA domain"/>
    <property type="match status" value="1"/>
</dbReference>
<dbReference type="InterPro" id="IPR036974">
    <property type="entry name" value="PUA_sf"/>
</dbReference>
<dbReference type="InterPro" id="IPR004521">
    <property type="entry name" value="Uncharacterised_CHP00451"/>
</dbReference>
<comment type="similarity">
    <text evidence="1">Belongs to the archaeosine synthase type 1 family.</text>
</comment>
<dbReference type="SUPFAM" id="SSF88697">
    <property type="entry name" value="PUA domain-like"/>
    <property type="match status" value="1"/>
</dbReference>
<dbReference type="GO" id="GO:0008033">
    <property type="term" value="P:tRNA processing"/>
    <property type="evidence" value="ECO:0007669"/>
    <property type="project" value="UniProtKB-KW"/>
</dbReference>
<dbReference type="NCBIfam" id="TIGR00451">
    <property type="entry name" value="unchar_dom_2"/>
    <property type="match status" value="1"/>
</dbReference>
<reference evidence="5 6" key="1">
    <citation type="journal article" date="2016" name="ISME J.">
        <title>Chasing the elusive Euryarchaeota class WSA2: genomes reveal a uniquely fastidious methyl-reducing methanogen.</title>
        <authorList>
            <person name="Nobu M.K."/>
            <person name="Narihiro T."/>
            <person name="Kuroda K."/>
            <person name="Mei R."/>
            <person name="Liu W.T."/>
        </authorList>
    </citation>
    <scope>NUCLEOTIDE SEQUENCE [LARGE SCALE GENOMIC DNA]</scope>
    <source>
        <strain evidence="5">U1lsi0528_Bin055</strain>
    </source>
</reference>
<dbReference type="SUPFAM" id="SSF52141">
    <property type="entry name" value="Uracil-DNA glycosylase-like"/>
    <property type="match status" value="1"/>
</dbReference>
<dbReference type="GO" id="GO:0008483">
    <property type="term" value="F:transaminase activity"/>
    <property type="evidence" value="ECO:0007669"/>
    <property type="project" value="UniProtKB-KW"/>
</dbReference>
<gene>
    <name evidence="5" type="primary">arcS</name>
    <name evidence="5" type="ORF">AMQ22_00850</name>
</gene>
<dbReference type="CDD" id="cd21149">
    <property type="entry name" value="PUA_archaeosine_TGT"/>
    <property type="match status" value="1"/>
</dbReference>
<dbReference type="InterPro" id="IPR036895">
    <property type="entry name" value="Uracil-DNA_glycosylase-like_sf"/>
</dbReference>
<dbReference type="InterPro" id="IPR002478">
    <property type="entry name" value="PUA"/>
</dbReference>
<evidence type="ECO:0000313" key="6">
    <source>
        <dbReference type="Proteomes" id="UP000075398"/>
    </source>
</evidence>
<dbReference type="Pfam" id="PF01472">
    <property type="entry name" value="PUA"/>
    <property type="match status" value="1"/>
</dbReference>
<keyword evidence="2" id="KW-0819">tRNA processing</keyword>
<feature type="domain" description="DUF5591" evidence="4">
    <location>
        <begin position="246"/>
        <end position="367"/>
    </location>
</feature>
<dbReference type="InterPro" id="IPR015947">
    <property type="entry name" value="PUA-like_sf"/>
</dbReference>
<keyword evidence="5" id="KW-0032">Aminotransferase</keyword>
<dbReference type="PROSITE" id="PS50890">
    <property type="entry name" value="PUA"/>
    <property type="match status" value="1"/>
</dbReference>
<accession>A0A150J5B5</accession>
<evidence type="ECO:0000256" key="2">
    <source>
        <dbReference type="ARBA" id="ARBA00022694"/>
    </source>
</evidence>
<evidence type="ECO:0000259" key="3">
    <source>
        <dbReference type="Pfam" id="PF01472"/>
    </source>
</evidence>
<dbReference type="GO" id="GO:0003723">
    <property type="term" value="F:RNA binding"/>
    <property type="evidence" value="ECO:0007669"/>
    <property type="project" value="InterPro"/>
</dbReference>
<protein>
    <submittedName>
        <fullName evidence="5">Archaeosine synthase</fullName>
        <ecNumber evidence="5">2.6.1.97</ecNumber>
    </submittedName>
</protein>
<keyword evidence="5" id="KW-0808">Transferase</keyword>
<dbReference type="EMBL" id="LNGC01000025">
    <property type="protein sequence ID" value="KYC52392.1"/>
    <property type="molecule type" value="Genomic_DNA"/>
</dbReference>
<organism evidence="5 6">
    <name type="scientific">Candidatus Methanofastidiosum methylothiophilum</name>
    <dbReference type="NCBI Taxonomy" id="1705564"/>
    <lineage>
        <taxon>Archaea</taxon>
        <taxon>Methanobacteriati</taxon>
        <taxon>Methanobacteriota</taxon>
        <taxon>Stenosarchaea group</taxon>
        <taxon>Candidatus Methanofastidiosia</taxon>
        <taxon>Candidatus Methanofastidiosales</taxon>
        <taxon>Candidatus Methanofastidiosaceae</taxon>
        <taxon>Candidatus Methanofastidiosum</taxon>
    </lineage>
</organism>
<sequence>MSLENNLSFEILYEDGHRLGKVNLDDRIESTPYILQNNKDYFQFGSITIEKPLSYLVADNYKRSNYDLSTVPLVQIPFDLTIKEAKRLSNLNISIIKEEEGDCLPIYLSKYKELNEELFESIPKKSIYFFKRIADERILLDFYFRLKDKYPSSIFFIDSTNYEIPIFLFIGFDLFLAEENNEKFIKEYISNPLPELVEMYSNGSVNSRRLLRILYKEFYNSFEVHLRREFKRSYYIDDISLDRPQVVRWRKEVEQYYTPPTNIILLLPCSARKPYRVSKSHTKIISFLRDILKDKYPNLSQLILTSPLGVVPRELEDYADYDIPVTGHWNQEELDSLSGLLCSLLIKSNNPVIIAHFGENSPYLKALEKLPFTILYTRGSLDELKSILDANRTLWDKEPLKEYETKAQKMFSFQFKKEFDLPLNYLERRKSTDLMYNKKIIGIFQNKIKVNITGGEIIKNSLWVNIDFDLRGDIFSKGVISNSENIRPGDDVIVQKNNKCIGVGEAIVSGDMMKKLNRGKVVKIRMRG</sequence>
<evidence type="ECO:0000256" key="1">
    <source>
        <dbReference type="ARBA" id="ARBA00008906"/>
    </source>
</evidence>
<dbReference type="Proteomes" id="UP000075398">
    <property type="component" value="Unassembled WGS sequence"/>
</dbReference>
<dbReference type="GO" id="GO:0002948">
    <property type="term" value="F:archaeosine synthase activity"/>
    <property type="evidence" value="ECO:0007669"/>
    <property type="project" value="UniProtKB-EC"/>
</dbReference>
<evidence type="ECO:0000259" key="4">
    <source>
        <dbReference type="Pfam" id="PF17884"/>
    </source>
</evidence>
<dbReference type="AlphaFoldDB" id="A0A150J5B5"/>
<dbReference type="Gene3D" id="3.40.50.10630">
    <property type="entry name" value="Uracil-DNA glycosylase-like"/>
    <property type="match status" value="1"/>
</dbReference>
<comment type="caution">
    <text evidence="5">The sequence shown here is derived from an EMBL/GenBank/DDBJ whole genome shotgun (WGS) entry which is preliminary data.</text>
</comment>